<evidence type="ECO:0000256" key="4">
    <source>
        <dbReference type="SAM" id="MobiDB-lite"/>
    </source>
</evidence>
<protein>
    <recommendedName>
        <fullName evidence="5">DUF7593 domain-containing protein</fullName>
    </recommendedName>
</protein>
<feature type="region of interest" description="Disordered" evidence="4">
    <location>
        <begin position="590"/>
        <end position="664"/>
    </location>
</feature>
<sequence length="992" mass="110396">MSGNGDSSSKHRPFGKPAPSKTIGNGFNHSSTRPGMFGGVSKSTSSVFSNSNGHKVDKTIKRLPVVYTASGKPSVVSTSSGLTLSVPKKNVDERASKTDVIDTEETSQQKEESKEPLKEEPKEGLKEEPKEDTTEEPTEEHKEEPKEEPKDHKSEPKEQSKDDKEAKGDPELAPTKPKETTVEHKPDLKSSVPPAPERSSSPVKTSRKRAPKVETESEAETDIEDVIPVPSRAGRRLVRRLEEERNSRADNSGRELSESESENGRSKSIDVKKRDQKMSRSSSPNRSRKVSKGGRDSGGRSRLQRACEKGKYEEVVELIEAGADVNDSDNAGTTCLQEAALNGHVEIARLLLDNGADVDKQSGPFDKDTALIDAAANNHLDIVKLLIERGADPTITNVAGQTAFDAIEDPEDEESVQIRDFLIEYTRKFREMNRTTDHPAEVEEEVSRKKPSFRRDPLLVDFTTKEGRQEIFQRAAAGDEAFVGNYLSNGGKPHTEALSAAALHGHTDIASLLLAFGAKIDTPNSDGVTPLMFTVGRGHRKTAELLLSNGANPTIVDSKGRSVLDAAIQGPLADEEEIKVIRTSIENWKGPKGSDASVDYKAKKRKSSMSKPKPEKADIETRKATKEPKKKKVKIVQKSEEPVEPAPRAKSPVRTSKGEVLRETTPVSMPAPSVILAQPPAPIPVPVPVALTPEEEEAKKAKERELQRQREAYELQRQERIKAKQMQIMSSITQSERRREEEKKKAEIMEQQRLELQKAEEQKKAREAEEQKKHDEIRKEMDRKKQIRSLYPGGLAAATFQTRTTQEVLQYLPLYIVEMDGNRWCLDIQVNLVLGVERLYKRFPSWEKVPVTDDYKIRMWRFLSPMLGTQSGTKFGEQIRDLQTVYSEDESKFLMLMLHWVKLEDVAKAIESDFPEVAKAFAQVGTCELDIGVHIPPSSSSLSSAAMPSQGSDLLVTNPSDYTKIPRAFRGRSKAMKLLGRNQDFFPKANVE</sequence>
<feature type="region of interest" description="Disordered" evidence="4">
    <location>
        <begin position="1"/>
        <end position="53"/>
    </location>
</feature>
<evidence type="ECO:0000259" key="5">
    <source>
        <dbReference type="Pfam" id="PF24513"/>
    </source>
</evidence>
<feature type="compositionally biased region" description="Acidic residues" evidence="4">
    <location>
        <begin position="216"/>
        <end position="225"/>
    </location>
</feature>
<feature type="compositionally biased region" description="Basic and acidic residues" evidence="4">
    <location>
        <begin position="139"/>
        <end position="188"/>
    </location>
</feature>
<dbReference type="AlphaFoldDB" id="W6MKK7"/>
<dbReference type="Proteomes" id="UP000019384">
    <property type="component" value="Unassembled WGS sequence"/>
</dbReference>
<feature type="repeat" description="ANK" evidence="3">
    <location>
        <begin position="366"/>
        <end position="398"/>
    </location>
</feature>
<dbReference type="InterPro" id="IPR056015">
    <property type="entry name" value="DUF7593"/>
</dbReference>
<dbReference type="PROSITE" id="PS50088">
    <property type="entry name" value="ANK_REPEAT"/>
    <property type="match status" value="5"/>
</dbReference>
<gene>
    <name evidence="6" type="ORF">KUCA_T00002495001</name>
</gene>
<dbReference type="HOGENOM" id="CLU_301287_0_0_1"/>
<dbReference type="Gene3D" id="1.25.40.20">
    <property type="entry name" value="Ankyrin repeat-containing domain"/>
    <property type="match status" value="2"/>
</dbReference>
<feature type="region of interest" description="Disordered" evidence="4">
    <location>
        <begin position="69"/>
        <end position="308"/>
    </location>
</feature>
<evidence type="ECO:0000256" key="2">
    <source>
        <dbReference type="ARBA" id="ARBA00023043"/>
    </source>
</evidence>
<dbReference type="InterPro" id="IPR002110">
    <property type="entry name" value="Ankyrin_rpt"/>
</dbReference>
<feature type="compositionally biased region" description="Low complexity" evidence="4">
    <location>
        <begin position="74"/>
        <end position="86"/>
    </location>
</feature>
<evidence type="ECO:0000256" key="3">
    <source>
        <dbReference type="PROSITE-ProRule" id="PRU00023"/>
    </source>
</evidence>
<feature type="repeat" description="ANK" evidence="3">
    <location>
        <begin position="331"/>
        <end position="363"/>
    </location>
</feature>
<feature type="domain" description="DUF7593" evidence="5">
    <location>
        <begin position="822"/>
        <end position="912"/>
    </location>
</feature>
<evidence type="ECO:0000313" key="7">
    <source>
        <dbReference type="Proteomes" id="UP000019384"/>
    </source>
</evidence>
<accession>W6MKK7</accession>
<evidence type="ECO:0000256" key="1">
    <source>
        <dbReference type="ARBA" id="ARBA00022737"/>
    </source>
</evidence>
<organism evidence="6 7">
    <name type="scientific">Kuraishia capsulata CBS 1993</name>
    <dbReference type="NCBI Taxonomy" id="1382522"/>
    <lineage>
        <taxon>Eukaryota</taxon>
        <taxon>Fungi</taxon>
        <taxon>Dikarya</taxon>
        <taxon>Ascomycota</taxon>
        <taxon>Saccharomycotina</taxon>
        <taxon>Pichiomycetes</taxon>
        <taxon>Pichiales</taxon>
        <taxon>Pichiaceae</taxon>
        <taxon>Kuraishia</taxon>
    </lineage>
</organism>
<feature type="compositionally biased region" description="Low complexity" evidence="4">
    <location>
        <begin position="39"/>
        <end position="52"/>
    </location>
</feature>
<feature type="repeat" description="ANK" evidence="3">
    <location>
        <begin position="493"/>
        <end position="525"/>
    </location>
</feature>
<feature type="compositionally biased region" description="Basic and acidic residues" evidence="4">
    <location>
        <begin position="293"/>
        <end position="308"/>
    </location>
</feature>
<feature type="compositionally biased region" description="Basic and acidic residues" evidence="4">
    <location>
        <begin position="239"/>
        <end position="278"/>
    </location>
</feature>
<feature type="repeat" description="ANK" evidence="3">
    <location>
        <begin position="526"/>
        <end position="558"/>
    </location>
</feature>
<keyword evidence="2 3" id="KW-0040">ANK repeat</keyword>
<dbReference type="SUPFAM" id="SSF48403">
    <property type="entry name" value="Ankyrin repeat"/>
    <property type="match status" value="1"/>
</dbReference>
<keyword evidence="7" id="KW-1185">Reference proteome</keyword>
<dbReference type="Pfam" id="PF12796">
    <property type="entry name" value="Ank_2"/>
    <property type="match status" value="2"/>
</dbReference>
<dbReference type="PANTHER" id="PTHR24171">
    <property type="entry name" value="ANKYRIN REPEAT DOMAIN-CONTAINING PROTEIN 39-RELATED"/>
    <property type="match status" value="1"/>
</dbReference>
<feature type="compositionally biased region" description="Basic and acidic residues" evidence="4">
    <location>
        <begin position="612"/>
        <end position="627"/>
    </location>
</feature>
<dbReference type="Pfam" id="PF24513">
    <property type="entry name" value="DUF7593"/>
    <property type="match status" value="1"/>
</dbReference>
<dbReference type="RefSeq" id="XP_022458526.1">
    <property type="nucleotide sequence ID" value="XM_022602753.1"/>
</dbReference>
<dbReference type="EMBL" id="HG793127">
    <property type="protein sequence ID" value="CDK26523.1"/>
    <property type="molecule type" value="Genomic_DNA"/>
</dbReference>
<proteinExistence type="predicted"/>
<feature type="compositionally biased region" description="Basic and acidic residues" evidence="4">
    <location>
        <begin position="107"/>
        <end position="132"/>
    </location>
</feature>
<dbReference type="SMART" id="SM00248">
    <property type="entry name" value="ANK"/>
    <property type="match status" value="5"/>
</dbReference>
<dbReference type="PROSITE" id="PS50297">
    <property type="entry name" value="ANK_REP_REGION"/>
    <property type="match status" value="4"/>
</dbReference>
<dbReference type="OrthoDB" id="194358at2759"/>
<keyword evidence="1" id="KW-0677">Repeat</keyword>
<reference evidence="6" key="1">
    <citation type="submission" date="2013-12" db="EMBL/GenBank/DDBJ databases">
        <authorList>
            <person name="Genoscope - CEA"/>
        </authorList>
    </citation>
    <scope>NUCLEOTIDE SEQUENCE</scope>
    <source>
        <strain evidence="6">CBS 1993</strain>
    </source>
</reference>
<feature type="compositionally biased region" description="Polar residues" evidence="4">
    <location>
        <begin position="22"/>
        <end position="33"/>
    </location>
</feature>
<dbReference type="GeneID" id="34519914"/>
<evidence type="ECO:0000313" key="6">
    <source>
        <dbReference type="EMBL" id="CDK26523.1"/>
    </source>
</evidence>
<reference evidence="6" key="2">
    <citation type="submission" date="2014-02" db="EMBL/GenBank/DDBJ databases">
        <title>Complete DNA sequence of /Kuraishia capsulata/ illustrates novel genomic features among budding yeasts (/Saccharomycotina/).</title>
        <authorList>
            <person name="Morales L."/>
            <person name="Noel B."/>
            <person name="Porcel B."/>
            <person name="Marcet-Houben M."/>
            <person name="Hullo M-F."/>
            <person name="Sacerdot C."/>
            <person name="Tekaia F."/>
            <person name="Leh-Louis V."/>
            <person name="Despons L."/>
            <person name="Khanna V."/>
            <person name="Aury J-M."/>
            <person name="Barbe V."/>
            <person name="Couloux A."/>
            <person name="Labadie K."/>
            <person name="Pelletier E."/>
            <person name="Souciet J-L."/>
            <person name="Boekhout T."/>
            <person name="Gabaldon T."/>
            <person name="Wincker P."/>
            <person name="Dujon B."/>
        </authorList>
    </citation>
    <scope>NUCLEOTIDE SEQUENCE</scope>
    <source>
        <strain evidence="6">CBS 1993</strain>
    </source>
</reference>
<feature type="compositionally biased region" description="Basic and acidic residues" evidence="4">
    <location>
        <begin position="89"/>
        <end position="100"/>
    </location>
</feature>
<dbReference type="PANTHER" id="PTHR24171:SF8">
    <property type="entry name" value="BRCA1-ASSOCIATED RING DOMAIN PROTEIN 1"/>
    <property type="match status" value="1"/>
</dbReference>
<dbReference type="PRINTS" id="PR01415">
    <property type="entry name" value="ANKYRIN"/>
</dbReference>
<name>W6MKK7_9ASCO</name>
<dbReference type="STRING" id="1382522.W6MKK7"/>
<feature type="region of interest" description="Disordered" evidence="4">
    <location>
        <begin position="757"/>
        <end position="783"/>
    </location>
</feature>
<dbReference type="InterPro" id="IPR036770">
    <property type="entry name" value="Ankyrin_rpt-contain_sf"/>
</dbReference>
<feature type="repeat" description="ANK" evidence="3">
    <location>
        <begin position="298"/>
        <end position="330"/>
    </location>
</feature>